<evidence type="ECO:0000313" key="2">
    <source>
        <dbReference type="Proteomes" id="UP001211907"/>
    </source>
</evidence>
<comment type="caution">
    <text evidence="1">The sequence shown here is derived from an EMBL/GenBank/DDBJ whole genome shotgun (WGS) entry which is preliminary data.</text>
</comment>
<protein>
    <recommendedName>
        <fullName evidence="3">RING-type domain-containing protein</fullName>
    </recommendedName>
</protein>
<dbReference type="AlphaFoldDB" id="A0AAD5XEU2"/>
<dbReference type="EMBL" id="JADGJH010001325">
    <property type="protein sequence ID" value="KAJ3114973.1"/>
    <property type="molecule type" value="Genomic_DNA"/>
</dbReference>
<accession>A0AAD5XEU2</accession>
<name>A0AAD5XEU2_9FUNG</name>
<dbReference type="Proteomes" id="UP001211907">
    <property type="component" value="Unassembled WGS sequence"/>
</dbReference>
<evidence type="ECO:0008006" key="3">
    <source>
        <dbReference type="Google" id="ProtNLM"/>
    </source>
</evidence>
<dbReference type="Gene3D" id="3.30.40.10">
    <property type="entry name" value="Zinc/RING finger domain, C3HC4 (zinc finger)"/>
    <property type="match status" value="1"/>
</dbReference>
<proteinExistence type="predicted"/>
<dbReference type="SUPFAM" id="SSF57850">
    <property type="entry name" value="RING/U-box"/>
    <property type="match status" value="1"/>
</dbReference>
<dbReference type="InterPro" id="IPR013083">
    <property type="entry name" value="Znf_RING/FYVE/PHD"/>
</dbReference>
<keyword evidence="2" id="KW-1185">Reference proteome</keyword>
<reference evidence="1" key="1">
    <citation type="submission" date="2020-05" db="EMBL/GenBank/DDBJ databases">
        <title>Phylogenomic resolution of chytrid fungi.</title>
        <authorList>
            <person name="Stajich J.E."/>
            <person name="Amses K."/>
            <person name="Simmons R."/>
            <person name="Seto K."/>
            <person name="Myers J."/>
            <person name="Bonds A."/>
            <person name="Quandt C.A."/>
            <person name="Barry K."/>
            <person name="Liu P."/>
            <person name="Grigoriev I."/>
            <person name="Longcore J.E."/>
            <person name="James T.Y."/>
        </authorList>
    </citation>
    <scope>NUCLEOTIDE SEQUENCE</scope>
    <source>
        <strain evidence="1">JEL0513</strain>
    </source>
</reference>
<gene>
    <name evidence="1" type="ORF">HK100_001503</name>
</gene>
<organism evidence="1 2">
    <name type="scientific">Physocladia obscura</name>
    <dbReference type="NCBI Taxonomy" id="109957"/>
    <lineage>
        <taxon>Eukaryota</taxon>
        <taxon>Fungi</taxon>
        <taxon>Fungi incertae sedis</taxon>
        <taxon>Chytridiomycota</taxon>
        <taxon>Chytridiomycota incertae sedis</taxon>
        <taxon>Chytridiomycetes</taxon>
        <taxon>Chytridiales</taxon>
        <taxon>Chytriomycetaceae</taxon>
        <taxon>Physocladia</taxon>
    </lineage>
</organism>
<evidence type="ECO:0000313" key="1">
    <source>
        <dbReference type="EMBL" id="KAJ3114973.1"/>
    </source>
</evidence>
<sequence>MRRESSSGSSNTSTGDVTGEKITLLSSANQFRPIDALLGRLRDSSVCRPVLGDMLGNIPEQELETGQIHDDCSHATDGNLSDEDYDGELWYRSVFGSHGSVGGNVYGYAGGVGYTPNYGLVHDDETPVQRLLRRYNEGSSGFDLNVLSRYIGVDRVGEEANIQNLTIGTDGNETTESLTQQLTQLSEQSMMDLINEADSSISSDGESVLDSHEISVDMIESLLEILQAPITAVGASDLEISKLPVQIISTTRHMDSCCPICLVEFATGDTALEYPGCLHNYHQTCLSECKAKTQLSRTI</sequence>